<name>A0ABZ2QP69_9ACTN</name>
<keyword evidence="1" id="KW-0732">Signal</keyword>
<keyword evidence="3" id="KW-1185">Reference proteome</keyword>
<evidence type="ECO:0000313" key="3">
    <source>
        <dbReference type="Proteomes" id="UP001626628"/>
    </source>
</evidence>
<protein>
    <recommendedName>
        <fullName evidence="4">DUF2690 domain-containing protein</fullName>
    </recommendedName>
</protein>
<dbReference type="EMBL" id="CP147982">
    <property type="protein sequence ID" value="WXK78327.1"/>
    <property type="molecule type" value="Genomic_DNA"/>
</dbReference>
<dbReference type="RefSeq" id="WP_399145826.1">
    <property type="nucleotide sequence ID" value="NZ_CP147982.1"/>
</dbReference>
<evidence type="ECO:0000256" key="1">
    <source>
        <dbReference type="SAM" id="SignalP"/>
    </source>
</evidence>
<evidence type="ECO:0000313" key="2">
    <source>
        <dbReference type="EMBL" id="WXK78327.1"/>
    </source>
</evidence>
<evidence type="ECO:0008006" key="4">
    <source>
        <dbReference type="Google" id="ProtNLM"/>
    </source>
</evidence>
<feature type="chain" id="PRO_5046291586" description="DUF2690 domain-containing protein" evidence="1">
    <location>
        <begin position="30"/>
        <end position="140"/>
    </location>
</feature>
<organism evidence="2 3">
    <name type="scientific">Streptomyces sirii</name>
    <dbReference type="NCBI Taxonomy" id="3127701"/>
    <lineage>
        <taxon>Bacteria</taxon>
        <taxon>Bacillati</taxon>
        <taxon>Actinomycetota</taxon>
        <taxon>Actinomycetes</taxon>
        <taxon>Kitasatosporales</taxon>
        <taxon>Streptomycetaceae</taxon>
        <taxon>Streptomyces</taxon>
    </lineage>
</organism>
<reference evidence="2 3" key="1">
    <citation type="submission" date="2024-03" db="EMBL/GenBank/DDBJ databases">
        <title>The complete genome of Streptomyces sirii sp.nov.</title>
        <authorList>
            <person name="Zakalyukina Y.V."/>
            <person name="Belik A.R."/>
            <person name="Biryukov M.V."/>
            <person name="Baturina O.A."/>
            <person name="Kabilov M.R."/>
        </authorList>
    </citation>
    <scope>NUCLEOTIDE SEQUENCE [LARGE SCALE GENOMIC DNA]</scope>
    <source>
        <strain evidence="2 3">BP-8</strain>
    </source>
</reference>
<proteinExistence type="predicted"/>
<gene>
    <name evidence="2" type="ORF">WAB15_21295</name>
</gene>
<accession>A0ABZ2QP69</accession>
<dbReference type="Proteomes" id="UP001626628">
    <property type="component" value="Chromosome"/>
</dbReference>
<sequence>MFSRKKIAAVSVLLSGLAVTGAGATQAHAAATPSDCTRTVQGITCMHKSQSVYTNKDGKRIVRQTHECSTNSRHVLVLPRIGLLNQAPQTTRVGPVMNCSNKVPPSKDFKEDSRNIRLRPAAPRNRNEEGLVQLIARKLL</sequence>
<feature type="signal peptide" evidence="1">
    <location>
        <begin position="1"/>
        <end position="29"/>
    </location>
</feature>